<dbReference type="PANTHER" id="PTHR22997:SF3">
    <property type="entry name" value="PROTEIN KINTOUN"/>
    <property type="match status" value="1"/>
</dbReference>
<dbReference type="EMBL" id="SRLO01000056">
    <property type="protein sequence ID" value="TNN80272.1"/>
    <property type="molecule type" value="Genomic_DNA"/>
</dbReference>
<gene>
    <name evidence="4" type="primary">dnaaf2</name>
    <name evidence="4" type="ORF">EYF80_009597</name>
</gene>
<sequence length="287" mass="32343">MKPAEPAAREVTEPTEPRYTVKYRSFVDLQDFRYARDSARSPRPKEIVVTVALPLLKAASDASLEVKEKQLLLTSEKPAYRLELPLAYPVDEEGGEATFDKQRGRLTVTLSVLPSDEAARFAAPARVSDDESQEEEGEVQEEGDGEEERESKNSETQRAVEEDSRQQTRGEEVDEEGERGHEKGEEQVMEEEERVETDAAFTDHKSSEESQTSTEAEPHGQNTKRVERTSPDPDEPPEVQILHKPKHNKPPPVLLREIDKDGNETIISDHSTSAGFIFQNSLIYELD</sequence>
<proteinExistence type="inferred from homology"/>
<dbReference type="InterPro" id="IPR041442">
    <property type="entry name" value="PIH1D1/2/3_CS-like"/>
</dbReference>
<feature type="compositionally biased region" description="Acidic residues" evidence="2">
    <location>
        <begin position="130"/>
        <end position="148"/>
    </location>
</feature>
<dbReference type="GO" id="GO:0005576">
    <property type="term" value="C:extracellular region"/>
    <property type="evidence" value="ECO:0007669"/>
    <property type="project" value="GOC"/>
</dbReference>
<evidence type="ECO:0000313" key="5">
    <source>
        <dbReference type="Proteomes" id="UP000314294"/>
    </source>
</evidence>
<feature type="region of interest" description="Disordered" evidence="2">
    <location>
        <begin position="116"/>
        <end position="256"/>
    </location>
</feature>
<dbReference type="GO" id="GO:0060285">
    <property type="term" value="P:cilium-dependent cell motility"/>
    <property type="evidence" value="ECO:0007669"/>
    <property type="project" value="TreeGrafter"/>
</dbReference>
<evidence type="ECO:0000256" key="2">
    <source>
        <dbReference type="SAM" id="MobiDB-lite"/>
    </source>
</evidence>
<organism evidence="4 5">
    <name type="scientific">Liparis tanakae</name>
    <name type="common">Tanaka's snailfish</name>
    <dbReference type="NCBI Taxonomy" id="230148"/>
    <lineage>
        <taxon>Eukaryota</taxon>
        <taxon>Metazoa</taxon>
        <taxon>Chordata</taxon>
        <taxon>Craniata</taxon>
        <taxon>Vertebrata</taxon>
        <taxon>Euteleostomi</taxon>
        <taxon>Actinopterygii</taxon>
        <taxon>Neopterygii</taxon>
        <taxon>Teleostei</taxon>
        <taxon>Neoteleostei</taxon>
        <taxon>Acanthomorphata</taxon>
        <taxon>Eupercaria</taxon>
        <taxon>Perciformes</taxon>
        <taxon>Cottioidei</taxon>
        <taxon>Cottales</taxon>
        <taxon>Liparidae</taxon>
        <taxon>Liparis</taxon>
    </lineage>
</organism>
<feature type="domain" description="PIH1D1/2/3 CS-like" evidence="3">
    <location>
        <begin position="14"/>
        <end position="113"/>
    </location>
</feature>
<dbReference type="GO" id="GO:0003351">
    <property type="term" value="P:epithelial cilium movement involved in extracellular fluid movement"/>
    <property type="evidence" value="ECO:0007669"/>
    <property type="project" value="TreeGrafter"/>
</dbReference>
<dbReference type="Pfam" id="PF18201">
    <property type="entry name" value="PIH1_CS"/>
    <property type="match status" value="1"/>
</dbReference>
<name>A0A4Z2ISL5_9TELE</name>
<dbReference type="PANTHER" id="PTHR22997">
    <property type="entry name" value="PIH1 DOMAIN-CONTAINING PROTEIN 1"/>
    <property type="match status" value="1"/>
</dbReference>
<keyword evidence="5" id="KW-1185">Reference proteome</keyword>
<dbReference type="Proteomes" id="UP000314294">
    <property type="component" value="Unassembled WGS sequence"/>
</dbReference>
<reference evidence="4 5" key="1">
    <citation type="submission" date="2019-03" db="EMBL/GenBank/DDBJ databases">
        <title>First draft genome of Liparis tanakae, snailfish: a comprehensive survey of snailfish specific genes.</title>
        <authorList>
            <person name="Kim W."/>
            <person name="Song I."/>
            <person name="Jeong J.-H."/>
            <person name="Kim D."/>
            <person name="Kim S."/>
            <person name="Ryu S."/>
            <person name="Song J.Y."/>
            <person name="Lee S.K."/>
        </authorList>
    </citation>
    <scope>NUCLEOTIDE SEQUENCE [LARGE SCALE GENOMIC DNA]</scope>
    <source>
        <tissue evidence="4">Muscle</tissue>
    </source>
</reference>
<dbReference type="GO" id="GO:0005737">
    <property type="term" value="C:cytoplasm"/>
    <property type="evidence" value="ECO:0007669"/>
    <property type="project" value="TreeGrafter"/>
</dbReference>
<dbReference type="CDD" id="cd00298">
    <property type="entry name" value="ACD_sHsps_p23-like"/>
    <property type="match status" value="1"/>
</dbReference>
<dbReference type="GO" id="GO:0070286">
    <property type="term" value="P:axonemal dynein complex assembly"/>
    <property type="evidence" value="ECO:0007669"/>
    <property type="project" value="TreeGrafter"/>
</dbReference>
<comment type="caution">
    <text evidence="4">The sequence shown here is derived from an EMBL/GenBank/DDBJ whole genome shotgun (WGS) entry which is preliminary data.</text>
</comment>
<dbReference type="AlphaFoldDB" id="A0A4Z2ISL5"/>
<evidence type="ECO:0000256" key="1">
    <source>
        <dbReference type="ARBA" id="ARBA00008511"/>
    </source>
</evidence>
<evidence type="ECO:0000259" key="3">
    <source>
        <dbReference type="Pfam" id="PF18201"/>
    </source>
</evidence>
<evidence type="ECO:0000313" key="4">
    <source>
        <dbReference type="EMBL" id="TNN80272.1"/>
    </source>
</evidence>
<dbReference type="InterPro" id="IPR050734">
    <property type="entry name" value="PIH1/Kintoun_subfamily"/>
</dbReference>
<accession>A0A4Z2ISL5</accession>
<comment type="similarity">
    <text evidence="1">Belongs to the PIH1 family.</text>
</comment>
<feature type="compositionally biased region" description="Basic and acidic residues" evidence="2">
    <location>
        <begin position="149"/>
        <end position="171"/>
    </location>
</feature>
<dbReference type="OrthoDB" id="546764at2759"/>
<protein>
    <submittedName>
        <fullName evidence="4">Protein kintoun</fullName>
    </submittedName>
</protein>